<protein>
    <recommendedName>
        <fullName evidence="4">TTC28</fullName>
    </recommendedName>
</protein>
<dbReference type="OrthoDB" id="2325716at2759"/>
<dbReference type="PANTHER" id="PTHR19959:SF119">
    <property type="entry name" value="FUNGAL LIPASE-LIKE DOMAIN-CONTAINING PROTEIN"/>
    <property type="match status" value="1"/>
</dbReference>
<reference evidence="2" key="1">
    <citation type="submission" date="2020-06" db="EMBL/GenBank/DDBJ databases">
        <title>Draft genome of Bugula neritina, a colonial animal packing powerful symbionts and potential medicines.</title>
        <authorList>
            <person name="Rayko M."/>
        </authorList>
    </citation>
    <scope>NUCLEOTIDE SEQUENCE [LARGE SCALE GENOMIC DNA]</scope>
    <source>
        <strain evidence="2">Kwan_BN1</strain>
    </source>
</reference>
<feature type="repeat" description="TPR" evidence="1">
    <location>
        <begin position="68"/>
        <end position="101"/>
    </location>
</feature>
<dbReference type="Pfam" id="PF13424">
    <property type="entry name" value="TPR_12"/>
    <property type="match status" value="1"/>
</dbReference>
<keyword evidence="3" id="KW-1185">Reference proteome</keyword>
<accession>A0A7J7KKL1</accession>
<dbReference type="PROSITE" id="PS50005">
    <property type="entry name" value="TPR"/>
    <property type="match status" value="1"/>
</dbReference>
<dbReference type="EMBL" id="VXIV02000498">
    <property type="protein sequence ID" value="KAF6037886.1"/>
    <property type="molecule type" value="Genomic_DNA"/>
</dbReference>
<dbReference type="InterPro" id="IPR019734">
    <property type="entry name" value="TPR_rpt"/>
</dbReference>
<organism evidence="2 3">
    <name type="scientific">Bugula neritina</name>
    <name type="common">Brown bryozoan</name>
    <name type="synonym">Sertularia neritina</name>
    <dbReference type="NCBI Taxonomy" id="10212"/>
    <lineage>
        <taxon>Eukaryota</taxon>
        <taxon>Metazoa</taxon>
        <taxon>Spiralia</taxon>
        <taxon>Lophotrochozoa</taxon>
        <taxon>Bryozoa</taxon>
        <taxon>Gymnolaemata</taxon>
        <taxon>Cheilostomatida</taxon>
        <taxon>Flustrina</taxon>
        <taxon>Buguloidea</taxon>
        <taxon>Bugulidae</taxon>
        <taxon>Bugula</taxon>
    </lineage>
</organism>
<comment type="caution">
    <text evidence="2">The sequence shown here is derived from an EMBL/GenBank/DDBJ whole genome shotgun (WGS) entry which is preliminary data.</text>
</comment>
<evidence type="ECO:0000256" key="1">
    <source>
        <dbReference type="PROSITE-ProRule" id="PRU00339"/>
    </source>
</evidence>
<dbReference type="Proteomes" id="UP000593567">
    <property type="component" value="Unassembled WGS sequence"/>
</dbReference>
<dbReference type="Gene3D" id="1.25.40.10">
    <property type="entry name" value="Tetratricopeptide repeat domain"/>
    <property type="match status" value="1"/>
</dbReference>
<dbReference type="AlphaFoldDB" id="A0A7J7KKL1"/>
<evidence type="ECO:0000313" key="3">
    <source>
        <dbReference type="Proteomes" id="UP000593567"/>
    </source>
</evidence>
<keyword evidence="1" id="KW-0802">TPR repeat</keyword>
<dbReference type="PANTHER" id="PTHR19959">
    <property type="entry name" value="KINESIN LIGHT CHAIN"/>
    <property type="match status" value="1"/>
</dbReference>
<proteinExistence type="predicted"/>
<evidence type="ECO:0008006" key="4">
    <source>
        <dbReference type="Google" id="ProtNLM"/>
    </source>
</evidence>
<dbReference type="InterPro" id="IPR011990">
    <property type="entry name" value="TPR-like_helical_dom_sf"/>
</dbReference>
<name>A0A7J7KKL1_BUGNE</name>
<gene>
    <name evidence="2" type="ORF">EB796_003809</name>
</gene>
<evidence type="ECO:0000313" key="2">
    <source>
        <dbReference type="EMBL" id="KAF6037886.1"/>
    </source>
</evidence>
<dbReference type="SUPFAM" id="SSF48452">
    <property type="entry name" value="TPR-like"/>
    <property type="match status" value="1"/>
</dbReference>
<dbReference type="SMART" id="SM00028">
    <property type="entry name" value="TPR"/>
    <property type="match status" value="2"/>
</dbReference>
<sequence length="128" mass="14335">MSWVMCITTWVNTARHWNTTQNIATSCKHIGVVYHKMGEYGKALEYQKKSLNMKLAVYGTEARHASIAASYNTIGLVYDNMGEYGKALEYHTKSLEMYLAVYGTEATHADIAASYNNIVAVKGRSEDL</sequence>